<evidence type="ECO:0000313" key="3">
    <source>
        <dbReference type="Proteomes" id="UP001596456"/>
    </source>
</evidence>
<dbReference type="SMART" id="SM00464">
    <property type="entry name" value="LON"/>
    <property type="match status" value="1"/>
</dbReference>
<dbReference type="SUPFAM" id="SSF88697">
    <property type="entry name" value="PUA domain-like"/>
    <property type="match status" value="1"/>
</dbReference>
<keyword evidence="3" id="KW-1185">Reference proteome</keyword>
<protein>
    <submittedName>
        <fullName evidence="2">LON peptidase substrate-binding domain-containing protein</fullName>
    </submittedName>
</protein>
<evidence type="ECO:0000259" key="1">
    <source>
        <dbReference type="PROSITE" id="PS51787"/>
    </source>
</evidence>
<feature type="domain" description="Lon N-terminal" evidence="1">
    <location>
        <begin position="17"/>
        <end position="209"/>
    </location>
</feature>
<dbReference type="RefSeq" id="WP_377359395.1">
    <property type="nucleotide sequence ID" value="NZ_JBHTCM010000010.1"/>
</dbReference>
<reference evidence="3" key="1">
    <citation type="journal article" date="2019" name="Int. J. Syst. Evol. Microbiol.">
        <title>The Global Catalogue of Microorganisms (GCM) 10K type strain sequencing project: providing services to taxonomists for standard genome sequencing and annotation.</title>
        <authorList>
            <consortium name="The Broad Institute Genomics Platform"/>
            <consortium name="The Broad Institute Genome Sequencing Center for Infectious Disease"/>
            <person name="Wu L."/>
            <person name="Ma J."/>
        </authorList>
    </citation>
    <scope>NUCLEOTIDE SEQUENCE [LARGE SCALE GENOMIC DNA]</scope>
    <source>
        <strain evidence="3">CGMCC 1.16275</strain>
    </source>
</reference>
<accession>A0ABW2KXB1</accession>
<dbReference type="InterPro" id="IPR015947">
    <property type="entry name" value="PUA-like_sf"/>
</dbReference>
<dbReference type="EMBL" id="JBHTCM010000010">
    <property type="protein sequence ID" value="MFC7333965.1"/>
    <property type="molecule type" value="Genomic_DNA"/>
</dbReference>
<dbReference type="Pfam" id="PF02190">
    <property type="entry name" value="LON_substr_bdg"/>
    <property type="match status" value="1"/>
</dbReference>
<comment type="caution">
    <text evidence="2">The sequence shown here is derived from an EMBL/GenBank/DDBJ whole genome shotgun (WGS) entry which is preliminary data.</text>
</comment>
<evidence type="ECO:0000313" key="2">
    <source>
        <dbReference type="EMBL" id="MFC7333965.1"/>
    </source>
</evidence>
<dbReference type="PROSITE" id="PS51787">
    <property type="entry name" value="LON_N"/>
    <property type="match status" value="1"/>
</dbReference>
<dbReference type="Gene3D" id="2.30.130.40">
    <property type="entry name" value="LON domain-like"/>
    <property type="match status" value="1"/>
</dbReference>
<organism evidence="2 3">
    <name type="scientific">Rhodocista pekingensis</name>
    <dbReference type="NCBI Taxonomy" id="201185"/>
    <lineage>
        <taxon>Bacteria</taxon>
        <taxon>Pseudomonadati</taxon>
        <taxon>Pseudomonadota</taxon>
        <taxon>Alphaproteobacteria</taxon>
        <taxon>Rhodospirillales</taxon>
        <taxon>Azospirillaceae</taxon>
        <taxon>Rhodocista</taxon>
    </lineage>
</organism>
<proteinExistence type="predicted"/>
<dbReference type="PANTHER" id="PTHR46732">
    <property type="entry name" value="ATP-DEPENDENT PROTEASE LA (LON) DOMAIN PROTEIN"/>
    <property type="match status" value="1"/>
</dbReference>
<sequence length="220" mass="24603">MTLNPFDPTFESLPQSIPVFPLTGVLLLPRGKLPLNIFEPRYLAMTQDALAADRMIGMIQPADPADRCRNPGLLDVGCAGRITSFSETDDGRFLLSLTGVCRFLVKEEVPTTRGYRRVVPDWTPFALDLTEDACQCIDRPRLTSALRTFFQQNGMQANWDAIESTPDERLVTTLSMICPFGPREKQALLEVADLPQRADMLLALIEMAVHDRRDGEAARH</sequence>
<dbReference type="Proteomes" id="UP001596456">
    <property type="component" value="Unassembled WGS sequence"/>
</dbReference>
<dbReference type="PANTHER" id="PTHR46732:SF8">
    <property type="entry name" value="ATP-DEPENDENT PROTEASE LA (LON) DOMAIN PROTEIN"/>
    <property type="match status" value="1"/>
</dbReference>
<dbReference type="InterPro" id="IPR046336">
    <property type="entry name" value="Lon_prtase_N_sf"/>
</dbReference>
<dbReference type="InterPro" id="IPR003111">
    <property type="entry name" value="Lon_prtase_N"/>
</dbReference>
<gene>
    <name evidence="2" type="ORF">ACFQPS_12405</name>
</gene>
<name>A0ABW2KXB1_9PROT</name>